<protein>
    <submittedName>
        <fullName evidence="1">Uncharacterized protein</fullName>
    </submittedName>
</protein>
<accession>A0A1C7M6H7</accession>
<dbReference type="EMBL" id="LUGG01000010">
    <property type="protein sequence ID" value="OBZ71969.1"/>
    <property type="molecule type" value="Genomic_DNA"/>
</dbReference>
<sequence length="495" mass="54938">MASYVPRRLLLAGLAVVVFLAAFWSLLPESSIPAKATEEWWHPINDSTNTSHSLHNQPVPELPLRKRHNVAVASTFVHHFDVYMALVWTLELVLQPKYDGENSDGPIHVFAPPFGFGFQSVVDRLQLYHGVRGLPEALVPHIVGQPGDGGIDMVVLGTCEIDLPHWHAELLAAWDARDDTHKFKLVCIVHNVKDTSWQRLIPEWSSRSALRLLPIADHVAKSFRKDFSNKADSIDPAVYTTGYEHIPVDVHVPLLDIPDLPTKPANRALSKAIIQGTFQSDAVIITASSATLSPPYMDPQAWGYQALEGGSSFVPNHRATDAPFELLLVGAGSLDIPEELAYLVSIHRDLDYEDFYALIAGADVVVPAFADFGYFEDQASSTVHLAMELDMPLLVTQRTREAYGYIDDDRAVITRPAAMHEVHALRALRTGNASAFLNSDPTGTGHPMSTSPLLAEAVRSMIEEGWYATKKSFYAFKKDVWQSNRDVVERLLRDL</sequence>
<dbReference type="OMA" id="AMAVECN"/>
<dbReference type="Proteomes" id="UP000092993">
    <property type="component" value="Unassembled WGS sequence"/>
</dbReference>
<dbReference type="OrthoDB" id="549336at2759"/>
<name>A0A1C7M6H7_GRIFR</name>
<evidence type="ECO:0000313" key="2">
    <source>
        <dbReference type="Proteomes" id="UP000092993"/>
    </source>
</evidence>
<proteinExistence type="predicted"/>
<reference evidence="1 2" key="1">
    <citation type="submission" date="2016-03" db="EMBL/GenBank/DDBJ databases">
        <title>Whole genome sequencing of Grifola frondosa 9006-11.</title>
        <authorList>
            <person name="Min B."/>
            <person name="Park H."/>
            <person name="Kim J.-G."/>
            <person name="Cho H."/>
            <person name="Oh Y.-L."/>
            <person name="Kong W.-S."/>
            <person name="Choi I.-G."/>
        </authorList>
    </citation>
    <scope>NUCLEOTIDE SEQUENCE [LARGE SCALE GENOMIC DNA]</scope>
    <source>
        <strain evidence="1 2">9006-11</strain>
    </source>
</reference>
<organism evidence="1 2">
    <name type="scientific">Grifola frondosa</name>
    <name type="common">Maitake</name>
    <name type="synonym">Polyporus frondosus</name>
    <dbReference type="NCBI Taxonomy" id="5627"/>
    <lineage>
        <taxon>Eukaryota</taxon>
        <taxon>Fungi</taxon>
        <taxon>Dikarya</taxon>
        <taxon>Basidiomycota</taxon>
        <taxon>Agaricomycotina</taxon>
        <taxon>Agaricomycetes</taxon>
        <taxon>Polyporales</taxon>
        <taxon>Grifolaceae</taxon>
        <taxon>Grifola</taxon>
    </lineage>
</organism>
<gene>
    <name evidence="1" type="ORF">A0H81_08138</name>
</gene>
<comment type="caution">
    <text evidence="1">The sequence shown here is derived from an EMBL/GenBank/DDBJ whole genome shotgun (WGS) entry which is preliminary data.</text>
</comment>
<evidence type="ECO:0000313" key="1">
    <source>
        <dbReference type="EMBL" id="OBZ71969.1"/>
    </source>
</evidence>
<keyword evidence="2" id="KW-1185">Reference proteome</keyword>
<dbReference type="AlphaFoldDB" id="A0A1C7M6H7"/>